<dbReference type="WBParaSite" id="Minc3s00751g16870">
    <property type="protein sequence ID" value="Minc3s00751g16870"/>
    <property type="gene ID" value="Minc3s00751g16870"/>
</dbReference>
<keyword evidence="1" id="KW-1185">Reference proteome</keyword>
<accession>A0A914LWG1</accession>
<evidence type="ECO:0000313" key="1">
    <source>
        <dbReference type="Proteomes" id="UP000887563"/>
    </source>
</evidence>
<dbReference type="Proteomes" id="UP000887563">
    <property type="component" value="Unplaced"/>
</dbReference>
<protein>
    <submittedName>
        <fullName evidence="2">Ovule protein</fullName>
    </submittedName>
</protein>
<dbReference type="AlphaFoldDB" id="A0A914LWG1"/>
<proteinExistence type="predicted"/>
<sequence length="81" mass="9749">MGSQKFFYFSLQAKSQEFYMLSARFSDYCPYPWPSLFCFSSLNMCFLPFKLSQAPSSYQTRKPFRQFLSHFYTYPSHIFTL</sequence>
<evidence type="ECO:0000313" key="2">
    <source>
        <dbReference type="WBParaSite" id="Minc3s00751g16870"/>
    </source>
</evidence>
<organism evidence="1 2">
    <name type="scientific">Meloidogyne incognita</name>
    <name type="common">Southern root-knot nematode worm</name>
    <name type="synonym">Oxyuris incognita</name>
    <dbReference type="NCBI Taxonomy" id="6306"/>
    <lineage>
        <taxon>Eukaryota</taxon>
        <taxon>Metazoa</taxon>
        <taxon>Ecdysozoa</taxon>
        <taxon>Nematoda</taxon>
        <taxon>Chromadorea</taxon>
        <taxon>Rhabditida</taxon>
        <taxon>Tylenchina</taxon>
        <taxon>Tylenchomorpha</taxon>
        <taxon>Tylenchoidea</taxon>
        <taxon>Meloidogynidae</taxon>
        <taxon>Meloidogyninae</taxon>
        <taxon>Meloidogyne</taxon>
        <taxon>Meloidogyne incognita group</taxon>
    </lineage>
</organism>
<name>A0A914LWG1_MELIC</name>
<reference evidence="2" key="1">
    <citation type="submission" date="2022-11" db="UniProtKB">
        <authorList>
            <consortium name="WormBaseParasite"/>
        </authorList>
    </citation>
    <scope>IDENTIFICATION</scope>
</reference>